<organism evidence="1 2">
    <name type="scientific">Oligosphaera ethanolica</name>
    <dbReference type="NCBI Taxonomy" id="760260"/>
    <lineage>
        <taxon>Bacteria</taxon>
        <taxon>Pseudomonadati</taxon>
        <taxon>Lentisphaerota</taxon>
        <taxon>Oligosphaeria</taxon>
        <taxon>Oligosphaerales</taxon>
        <taxon>Oligosphaeraceae</taxon>
        <taxon>Oligosphaera</taxon>
    </lineage>
</organism>
<sequence length="688" mass="77068">MADELVLYDFSAPVPVGLLEMRETTTRLTEEGALEIVFQPGTAWPGITLKAPEGKWDLRPYQRIGLDIRNTGATAARVGFRVDNPGADGGKHCLQQMIEIIPGGMQRLDISYTSTSGEMTVDLFGMRGYPVEVNGSMRGGQRTIDASNVIQLLVFMASPKESYSIEIDNIKAAGTAAPVADRPTLTKDNFFPFIDTYGQFIHRDWPGKVTGPEDLEARRVAEEQELAAKPGPADWNKWGGWAAGPQLAATGFFRTEKYADKWWLVDPDGRLFISHGLDCVGESGSTPIDDRETWFQDFPGDKEAFKNCFGRQGHVVNGYYKGRTPKLFDFGRANNMRKYGDNWEAKSSDVAHRRLRSWGINTIANWSDSDIYLQKRTPYFANVGTWGAKVLEGSVGYWGKFSDVYDPSFRQAIEKGIAQQRGKSIGDPWCIGYFVHNELSWGDVTSLAVGALLSPPEQAAKIELLKVLQAQYADIQALNAAWETTFASWEVMSANRDEVKLNDAARKDLRVFNRAFIETYFRTVRDALKAAAPNQLYAGCRFAWVNDDAADIAGAYCDIVCYNLYRRDVSSFKYPGSRDVPLIIGEFHFGALDRGMFHTGLVPVESQEARAEAYKNYVLGMLRHRNFVGCHWFKYMDEATTGRGLDEENYQIGFIDIADTPYPETIAASREVGYSLYEYRLKAGSKEK</sequence>
<dbReference type="RefSeq" id="WP_307259715.1">
    <property type="nucleotide sequence ID" value="NZ_JAUSVL010000001.1"/>
</dbReference>
<dbReference type="SUPFAM" id="SSF51445">
    <property type="entry name" value="(Trans)glycosidases"/>
    <property type="match status" value="1"/>
</dbReference>
<keyword evidence="2" id="KW-1185">Reference proteome</keyword>
<protein>
    <recommendedName>
        <fullName evidence="3">Beta-agarase</fullName>
    </recommendedName>
</protein>
<evidence type="ECO:0000313" key="1">
    <source>
        <dbReference type="EMBL" id="MDQ0288393.1"/>
    </source>
</evidence>
<accession>A0AAE3VD99</accession>
<evidence type="ECO:0000313" key="2">
    <source>
        <dbReference type="Proteomes" id="UP001238163"/>
    </source>
</evidence>
<dbReference type="Gene3D" id="2.60.120.430">
    <property type="entry name" value="Galactose-binding lectin"/>
    <property type="match status" value="1"/>
</dbReference>
<reference evidence="1" key="1">
    <citation type="submission" date="2023-07" db="EMBL/GenBank/DDBJ databases">
        <title>Genomic Encyclopedia of Type Strains, Phase IV (KMG-IV): sequencing the most valuable type-strain genomes for metagenomic binning, comparative biology and taxonomic classification.</title>
        <authorList>
            <person name="Goeker M."/>
        </authorList>
    </citation>
    <scope>NUCLEOTIDE SEQUENCE</scope>
    <source>
        <strain evidence="1">DSM 24202</strain>
    </source>
</reference>
<proteinExistence type="predicted"/>
<dbReference type="InterPro" id="IPR017853">
    <property type="entry name" value="GH"/>
</dbReference>
<gene>
    <name evidence="1" type="ORF">J3R75_000500</name>
</gene>
<dbReference type="Gene3D" id="3.20.20.80">
    <property type="entry name" value="Glycosidases"/>
    <property type="match status" value="1"/>
</dbReference>
<dbReference type="EMBL" id="JAUSVL010000001">
    <property type="protein sequence ID" value="MDQ0288393.1"/>
    <property type="molecule type" value="Genomic_DNA"/>
</dbReference>
<evidence type="ECO:0008006" key="3">
    <source>
        <dbReference type="Google" id="ProtNLM"/>
    </source>
</evidence>
<comment type="caution">
    <text evidence="1">The sequence shown here is derived from an EMBL/GenBank/DDBJ whole genome shotgun (WGS) entry which is preliminary data.</text>
</comment>
<dbReference type="AlphaFoldDB" id="A0AAE3VD99"/>
<dbReference type="Proteomes" id="UP001238163">
    <property type="component" value="Unassembled WGS sequence"/>
</dbReference>
<name>A0AAE3VD99_9BACT</name>